<dbReference type="InterPro" id="IPR050445">
    <property type="entry name" value="Bact_polysacc_biosynth/exp"/>
</dbReference>
<evidence type="ECO:0000256" key="6">
    <source>
        <dbReference type="SAM" id="Phobius"/>
    </source>
</evidence>
<name>G2KSA8_MICAA</name>
<keyword evidence="5 6" id="KW-0472">Membrane</keyword>
<keyword evidence="2" id="KW-1003">Cell membrane</keyword>
<dbReference type="PANTHER" id="PTHR32309">
    <property type="entry name" value="TYROSINE-PROTEIN KINASE"/>
    <property type="match status" value="1"/>
</dbReference>
<dbReference type="GO" id="GO:0005886">
    <property type="term" value="C:plasma membrane"/>
    <property type="evidence" value="ECO:0007669"/>
    <property type="project" value="UniProtKB-SubCell"/>
</dbReference>
<gene>
    <name evidence="8" type="ordered locus">MICA_448</name>
</gene>
<dbReference type="STRING" id="856793.MICA_448"/>
<dbReference type="Proteomes" id="UP000009286">
    <property type="component" value="Chromosome"/>
</dbReference>
<evidence type="ECO:0000256" key="1">
    <source>
        <dbReference type="ARBA" id="ARBA00004651"/>
    </source>
</evidence>
<dbReference type="Pfam" id="PF02706">
    <property type="entry name" value="Wzz"/>
    <property type="match status" value="1"/>
</dbReference>
<evidence type="ECO:0000256" key="3">
    <source>
        <dbReference type="ARBA" id="ARBA00022692"/>
    </source>
</evidence>
<keyword evidence="9" id="KW-1185">Reference proteome</keyword>
<keyword evidence="3 6" id="KW-0812">Transmembrane</keyword>
<feature type="domain" description="Polysaccharide chain length determinant N-terminal" evidence="7">
    <location>
        <begin position="14"/>
        <end position="70"/>
    </location>
</feature>
<dbReference type="AlphaFoldDB" id="G2KSA8"/>
<feature type="transmembrane region" description="Helical" evidence="6">
    <location>
        <begin position="259"/>
        <end position="280"/>
    </location>
</feature>
<comment type="subcellular location">
    <subcellularLocation>
        <location evidence="1">Cell membrane</location>
        <topology evidence="1">Multi-pass membrane protein</topology>
    </subcellularLocation>
</comment>
<evidence type="ECO:0000256" key="2">
    <source>
        <dbReference type="ARBA" id="ARBA00022475"/>
    </source>
</evidence>
<dbReference type="RefSeq" id="WP_014102014.1">
    <property type="nucleotide sequence ID" value="NC_016026.1"/>
</dbReference>
<dbReference type="KEGG" id="mai:MICA_448"/>
<dbReference type="eggNOG" id="COG3765">
    <property type="taxonomic scope" value="Bacteria"/>
</dbReference>
<keyword evidence="4 6" id="KW-1133">Transmembrane helix</keyword>
<dbReference type="EMBL" id="CP002382">
    <property type="protein sequence ID" value="AEP08791.1"/>
    <property type="molecule type" value="Genomic_DNA"/>
</dbReference>
<dbReference type="OrthoDB" id="7350781at2"/>
<evidence type="ECO:0000313" key="9">
    <source>
        <dbReference type="Proteomes" id="UP000009286"/>
    </source>
</evidence>
<evidence type="ECO:0000256" key="4">
    <source>
        <dbReference type="ARBA" id="ARBA00022989"/>
    </source>
</evidence>
<protein>
    <submittedName>
        <fullName evidence="8">Chain length determinant family protein</fullName>
    </submittedName>
</protein>
<accession>G2KSA8</accession>
<evidence type="ECO:0000313" key="8">
    <source>
        <dbReference type="EMBL" id="AEP08791.1"/>
    </source>
</evidence>
<dbReference type="HOGENOM" id="CLU_972578_0_0_5"/>
<dbReference type="PANTHER" id="PTHR32309:SF31">
    <property type="entry name" value="CAPSULAR EXOPOLYSACCHARIDE FAMILY"/>
    <property type="match status" value="1"/>
</dbReference>
<dbReference type="InterPro" id="IPR003856">
    <property type="entry name" value="LPS_length_determ_N"/>
</dbReference>
<proteinExistence type="predicted"/>
<organism evidence="8 9">
    <name type="scientific">Micavibrio aeruginosavorus (strain ARL-13)</name>
    <dbReference type="NCBI Taxonomy" id="856793"/>
    <lineage>
        <taxon>Bacteria</taxon>
        <taxon>Pseudomonadati</taxon>
        <taxon>Bdellovibrionota</taxon>
        <taxon>Bdellovibrionia</taxon>
        <taxon>Bdellovibrionales</taxon>
        <taxon>Pseudobdellovibrionaceae</taxon>
        <taxon>Micavibrio</taxon>
    </lineage>
</organism>
<sequence length="286" mass="31709">MSTHSQTMNAPEPDLIDLLRDWWRLRGWIMAGMVAGVLAAFAFLALAVPQYRVSMLIAPADRGTGTDIKALLPDNATFALQYLASSIGAQDTTDFSRLENIMRGADVAAIVMKNKDVADGVRASRSLRISAGADIRDPAELADWMARTIKIEPVGTTTMRRVVLNHPDREWATGFLTLVHDAADRLIRNDVRTRADARSAYLQDALRRTDHPDHRRALTNLLMEQEHVRMMLAMDEAFAAVIAESPSASARAVWPRKSIVLPAFVFAGAVLFYCLGLIFGRRDRHA</sequence>
<reference evidence="8 9" key="1">
    <citation type="journal article" date="2011" name="BMC Genomics">
        <title>Genomic insights into an obligate epibiotic bacterial predator: Micavibrio aeruginosavorus ARL-13.</title>
        <authorList>
            <person name="Wang Z."/>
            <person name="Kadouri D."/>
            <person name="Wu M."/>
        </authorList>
    </citation>
    <scope>NUCLEOTIDE SEQUENCE [LARGE SCALE GENOMIC DNA]</scope>
    <source>
        <strain evidence="8 9">ARL-13</strain>
    </source>
</reference>
<feature type="transmembrane region" description="Helical" evidence="6">
    <location>
        <begin position="28"/>
        <end position="48"/>
    </location>
</feature>
<evidence type="ECO:0000259" key="7">
    <source>
        <dbReference type="Pfam" id="PF02706"/>
    </source>
</evidence>
<evidence type="ECO:0000256" key="5">
    <source>
        <dbReference type="ARBA" id="ARBA00023136"/>
    </source>
</evidence>